<dbReference type="EMBL" id="CAJVPM010005611">
    <property type="protein sequence ID" value="CAG8526066.1"/>
    <property type="molecule type" value="Genomic_DNA"/>
</dbReference>
<proteinExistence type="predicted"/>
<feature type="non-terminal residue" evidence="1">
    <location>
        <position position="1"/>
    </location>
</feature>
<reference evidence="1" key="1">
    <citation type="submission" date="2021-06" db="EMBL/GenBank/DDBJ databases">
        <authorList>
            <person name="Kallberg Y."/>
            <person name="Tangrot J."/>
            <person name="Rosling A."/>
        </authorList>
    </citation>
    <scope>NUCLEOTIDE SEQUENCE</scope>
    <source>
        <strain evidence="1">AU212A</strain>
    </source>
</reference>
<evidence type="ECO:0000313" key="2">
    <source>
        <dbReference type="Proteomes" id="UP000789860"/>
    </source>
</evidence>
<gene>
    <name evidence="1" type="ORF">SCALOS_LOCUS4263</name>
</gene>
<comment type="caution">
    <text evidence="1">The sequence shown here is derived from an EMBL/GenBank/DDBJ whole genome shotgun (WGS) entry which is preliminary data.</text>
</comment>
<sequence>LKISGTMTTEVSEDKKTTPRKRKTEETVERKTNPRRAAKTKAEEAKAAATTSASTSSTTKTKSTKKTKTEKGEGPSLPPLKAFLANAKELKVEITQSFGKEENPNADSKVKEGEEEKEPANPEAPKNGDSSSSEPLYTLMAKPQKHNTGNYGWTASIPKGKIKVDIDGSEVELPVTINFNVTVQGSKK</sequence>
<accession>A0ACA9LEJ7</accession>
<protein>
    <submittedName>
        <fullName evidence="1">10184_t:CDS:1</fullName>
    </submittedName>
</protein>
<keyword evidence="2" id="KW-1185">Reference proteome</keyword>
<organism evidence="1 2">
    <name type="scientific">Scutellospora calospora</name>
    <dbReference type="NCBI Taxonomy" id="85575"/>
    <lineage>
        <taxon>Eukaryota</taxon>
        <taxon>Fungi</taxon>
        <taxon>Fungi incertae sedis</taxon>
        <taxon>Mucoromycota</taxon>
        <taxon>Glomeromycotina</taxon>
        <taxon>Glomeromycetes</taxon>
        <taxon>Diversisporales</taxon>
        <taxon>Gigasporaceae</taxon>
        <taxon>Scutellospora</taxon>
    </lineage>
</organism>
<name>A0ACA9LEJ7_9GLOM</name>
<dbReference type="Proteomes" id="UP000789860">
    <property type="component" value="Unassembled WGS sequence"/>
</dbReference>
<evidence type="ECO:0000313" key="1">
    <source>
        <dbReference type="EMBL" id="CAG8526066.1"/>
    </source>
</evidence>